<proteinExistence type="predicted"/>
<comment type="caution">
    <text evidence="1">The sequence shown here is derived from an EMBL/GenBank/DDBJ whole genome shotgun (WGS) entry which is preliminary data.</text>
</comment>
<name>A0A371HS09_MUCPR</name>
<keyword evidence="2" id="KW-1185">Reference proteome</keyword>
<dbReference type="AlphaFoldDB" id="A0A371HS09"/>
<organism evidence="1 2">
    <name type="scientific">Mucuna pruriens</name>
    <name type="common">Velvet bean</name>
    <name type="synonym">Dolichos pruriens</name>
    <dbReference type="NCBI Taxonomy" id="157652"/>
    <lineage>
        <taxon>Eukaryota</taxon>
        <taxon>Viridiplantae</taxon>
        <taxon>Streptophyta</taxon>
        <taxon>Embryophyta</taxon>
        <taxon>Tracheophyta</taxon>
        <taxon>Spermatophyta</taxon>
        <taxon>Magnoliopsida</taxon>
        <taxon>eudicotyledons</taxon>
        <taxon>Gunneridae</taxon>
        <taxon>Pentapetalae</taxon>
        <taxon>rosids</taxon>
        <taxon>fabids</taxon>
        <taxon>Fabales</taxon>
        <taxon>Fabaceae</taxon>
        <taxon>Papilionoideae</taxon>
        <taxon>50 kb inversion clade</taxon>
        <taxon>NPAAA clade</taxon>
        <taxon>indigoferoid/millettioid clade</taxon>
        <taxon>Phaseoleae</taxon>
        <taxon>Mucuna</taxon>
    </lineage>
</organism>
<evidence type="ECO:0000313" key="1">
    <source>
        <dbReference type="EMBL" id="RDY05591.1"/>
    </source>
</evidence>
<dbReference type="EMBL" id="QJKJ01001847">
    <property type="protein sequence ID" value="RDY05591.1"/>
    <property type="molecule type" value="Genomic_DNA"/>
</dbReference>
<protein>
    <submittedName>
        <fullName evidence="1">Uncharacterized protein</fullName>
    </submittedName>
</protein>
<gene>
    <name evidence="1" type="ORF">CR513_10554</name>
</gene>
<feature type="non-terminal residue" evidence="1">
    <location>
        <position position="1"/>
    </location>
</feature>
<dbReference type="Proteomes" id="UP000257109">
    <property type="component" value="Unassembled WGS sequence"/>
</dbReference>
<reference evidence="1" key="1">
    <citation type="submission" date="2018-05" db="EMBL/GenBank/DDBJ databases">
        <title>Draft genome of Mucuna pruriens seed.</title>
        <authorList>
            <person name="Nnadi N.E."/>
            <person name="Vos R."/>
            <person name="Hasami M.H."/>
            <person name="Devisetty U.K."/>
            <person name="Aguiy J.C."/>
        </authorList>
    </citation>
    <scope>NUCLEOTIDE SEQUENCE [LARGE SCALE GENOMIC DNA]</scope>
    <source>
        <strain evidence="1">JCA_2017</strain>
    </source>
</reference>
<accession>A0A371HS09</accession>
<evidence type="ECO:0000313" key="2">
    <source>
        <dbReference type="Proteomes" id="UP000257109"/>
    </source>
</evidence>
<sequence length="263" mass="29404">MQKNFDVMRHPTEDHSLCSMDVIDELIDEYNQFDSGSNNVTILVEVSNMLEGVGFVMGDANSTHINGVLNCPNSDNHGNNPANLMNIVCRKEDELEYLISARVQVVEITRPTISKGATNTGMDAASRSRDLTNADVDSAYPIPTPSQGGPLQLKADTKLAYSMLTPYQDDLLQPRAYSNLVMQGWKQTEAVADPAHLIPTLDLDQQLPIIISNNLDQEQEEKLLTILRQHKKSIGRKLLDLPRINPSICMHRILMEEEARPIR</sequence>